<dbReference type="InterPro" id="IPR018637">
    <property type="entry name" value="DUF2059"/>
</dbReference>
<dbReference type="RefSeq" id="WP_024081735.1">
    <property type="nucleotide sequence ID" value="NZ_CP027527.1"/>
</dbReference>
<evidence type="ECO:0000313" key="3">
    <source>
        <dbReference type="EMBL" id="CAM75605.1"/>
    </source>
</evidence>
<accession>A4TY98</accession>
<proteinExistence type="predicted"/>
<protein>
    <recommendedName>
        <fullName evidence="2">DUF2059 domain-containing protein</fullName>
    </recommendedName>
</protein>
<feature type="domain" description="DUF2059" evidence="2">
    <location>
        <begin position="86"/>
        <end position="144"/>
    </location>
</feature>
<reference evidence="3" key="1">
    <citation type="journal article" date="2007" name="J. Bacteriol.">
        <title>Comparative genome analysis of four magnetotactic bacteria reveals a complex set of group-specific genes implicated in magnetosome biomineralization and function.</title>
        <authorList>
            <person name="Richter M."/>
            <person name="Kube M."/>
            <person name="Bazylinski D.A."/>
            <person name="Lombardot T."/>
            <person name="Gloeckner F.O."/>
            <person name="Reinhardt R."/>
            <person name="Schueler D."/>
        </authorList>
    </citation>
    <scope>NUCLEOTIDE SEQUENCE</scope>
    <source>
        <strain evidence="3">MSR-1</strain>
    </source>
</reference>
<dbReference type="Pfam" id="PF09832">
    <property type="entry name" value="DUF2059"/>
    <property type="match status" value="1"/>
</dbReference>
<keyword evidence="1" id="KW-0732">Signal</keyword>
<evidence type="ECO:0000256" key="1">
    <source>
        <dbReference type="SAM" id="SignalP"/>
    </source>
</evidence>
<name>A4TY98_9PROT</name>
<feature type="chain" id="PRO_5002673175" description="DUF2059 domain-containing protein" evidence="1">
    <location>
        <begin position="23"/>
        <end position="160"/>
    </location>
</feature>
<feature type="signal peptide" evidence="1">
    <location>
        <begin position="1"/>
        <end position="22"/>
    </location>
</feature>
<evidence type="ECO:0000259" key="2">
    <source>
        <dbReference type="Pfam" id="PF09832"/>
    </source>
</evidence>
<sequence length="160" mass="17476">MLLRAITIVALAWISWATPALADTKSDKIRALIRETGTEAAIRDSMTQMTGNIIPMIRQSLKDAPPALVAMVEEELNAGFRNAIGDFIASTIPLYSDTFSEGEIDDMRTFYGTPTGQKMAAQQGPLLQRSMSAGAVIGRRVAQEAMEKAMQRYQATQPPK</sequence>
<gene>
    <name evidence="3" type="ORF">MGR_0514</name>
</gene>
<dbReference type="AlphaFoldDB" id="A4TY98"/>
<dbReference type="EMBL" id="CU459003">
    <property type="protein sequence ID" value="CAM75605.1"/>
    <property type="molecule type" value="Genomic_DNA"/>
</dbReference>
<organism evidence="3">
    <name type="scientific">Magnetospirillum gryphiswaldense</name>
    <dbReference type="NCBI Taxonomy" id="55518"/>
    <lineage>
        <taxon>Bacteria</taxon>
        <taxon>Pseudomonadati</taxon>
        <taxon>Pseudomonadota</taxon>
        <taxon>Alphaproteobacteria</taxon>
        <taxon>Rhodospirillales</taxon>
        <taxon>Rhodospirillaceae</taxon>
        <taxon>Magnetospirillum</taxon>
    </lineage>
</organism>